<organism evidence="3 4">
    <name type="scientific">Sinorhizobium fredii (strain HH103)</name>
    <dbReference type="NCBI Taxonomy" id="1117943"/>
    <lineage>
        <taxon>Bacteria</taxon>
        <taxon>Pseudomonadati</taxon>
        <taxon>Pseudomonadota</taxon>
        <taxon>Alphaproteobacteria</taxon>
        <taxon>Hyphomicrobiales</taxon>
        <taxon>Rhizobiaceae</taxon>
        <taxon>Sinorhizobium/Ensifer group</taxon>
        <taxon>Sinorhizobium</taxon>
    </lineage>
</organism>
<dbReference type="GO" id="GO:0042597">
    <property type="term" value="C:periplasmic space"/>
    <property type="evidence" value="ECO:0007669"/>
    <property type="project" value="InterPro"/>
</dbReference>
<evidence type="ECO:0000313" key="4">
    <source>
        <dbReference type="Proteomes" id="UP000007735"/>
    </source>
</evidence>
<dbReference type="Proteomes" id="UP000007735">
    <property type="component" value="Chromosome"/>
</dbReference>
<protein>
    <recommendedName>
        <fullName evidence="5">LTXXQ motif family protein</fullName>
    </recommendedName>
</protein>
<evidence type="ECO:0000313" key="3">
    <source>
        <dbReference type="EMBL" id="CCE97237.1"/>
    </source>
</evidence>
<dbReference type="STRING" id="1117943.SFHH103_02743"/>
<feature type="compositionally biased region" description="Polar residues" evidence="1">
    <location>
        <begin position="31"/>
        <end position="41"/>
    </location>
</feature>
<dbReference type="Pfam" id="PF07813">
    <property type="entry name" value="LTXXQ"/>
    <property type="match status" value="1"/>
</dbReference>
<feature type="region of interest" description="Disordered" evidence="1">
    <location>
        <begin position="25"/>
        <end position="57"/>
    </location>
</feature>
<dbReference type="EMBL" id="HE616890">
    <property type="protein sequence ID" value="CCE97237.1"/>
    <property type="molecule type" value="Genomic_DNA"/>
</dbReference>
<reference evidence="3 4" key="1">
    <citation type="journal article" date="2012" name="J. Bacteriol.">
        <title>Genome sequence of the soybean symbiont Sinorhizobium fredii HH103.</title>
        <authorList>
            <person name="Weidner S."/>
            <person name="Becker A."/>
            <person name="Bonilla I."/>
            <person name="Jaenicke S."/>
            <person name="Lloret J."/>
            <person name="Margaret I."/>
            <person name="Puhler A."/>
            <person name="Ruiz-Sainz J.E."/>
            <person name="Schneiker-Bekel S."/>
            <person name="Szczepanowski R."/>
            <person name="Vinardell J.M."/>
            <person name="Zehner S."/>
            <person name="Gottfert M."/>
        </authorList>
    </citation>
    <scope>NUCLEOTIDE SEQUENCE [LARGE SCALE GENOMIC DNA]</scope>
    <source>
        <strain evidence="3 4">HH103</strain>
    </source>
</reference>
<dbReference type="RefSeq" id="WP_014329660.1">
    <property type="nucleotide sequence ID" value="NC_016812.1"/>
</dbReference>
<dbReference type="eggNOG" id="ENOG5032X40">
    <property type="taxonomic scope" value="Bacteria"/>
</dbReference>
<gene>
    <name evidence="3" type="ordered locus">SFHH103_02743</name>
</gene>
<dbReference type="HOGENOM" id="CLU_1150128_0_0_5"/>
<dbReference type="KEGG" id="sfh:SFHH103_02743"/>
<feature type="signal peptide" evidence="2">
    <location>
        <begin position="1"/>
        <end position="22"/>
    </location>
</feature>
<accession>G9ABE6</accession>
<proteinExistence type="predicted"/>
<evidence type="ECO:0000256" key="2">
    <source>
        <dbReference type="SAM" id="SignalP"/>
    </source>
</evidence>
<dbReference type="PATRIC" id="fig|380.5.peg.2913"/>
<dbReference type="AlphaFoldDB" id="G9ABE6"/>
<sequence>MATLRTVLLATSLLMLATPAFAEDAHHPEGTTGQASEQAAQQLPAANPSAPMPSGMMCGDMMGGMMRTMAGGQDSMGMMTGQAPLGQTGMGAMAQMMAPEHIEGRVAFLKTELKIVPEQETLWNAFAEVLRANARGAPDGMMQTPRGMAGPAGAAATPLQHVELSESALAGRLESVRKLKAALAPLYQSLNGAQKQMADRLLVPPMMGMM</sequence>
<name>G9ABE6_SINF1</name>
<evidence type="ECO:0008006" key="5">
    <source>
        <dbReference type="Google" id="ProtNLM"/>
    </source>
</evidence>
<dbReference type="InterPro" id="IPR012899">
    <property type="entry name" value="LTXXQ"/>
</dbReference>
<feature type="chain" id="PRO_5003520078" description="LTXXQ motif family protein" evidence="2">
    <location>
        <begin position="23"/>
        <end position="210"/>
    </location>
</feature>
<keyword evidence="2" id="KW-0732">Signal</keyword>
<evidence type="ECO:0000256" key="1">
    <source>
        <dbReference type="SAM" id="MobiDB-lite"/>
    </source>
</evidence>